<feature type="non-terminal residue" evidence="1">
    <location>
        <position position="57"/>
    </location>
</feature>
<dbReference type="AlphaFoldDB" id="A0A5M3MY79"/>
<evidence type="ECO:0000313" key="2">
    <source>
        <dbReference type="Proteomes" id="UP000053558"/>
    </source>
</evidence>
<comment type="caution">
    <text evidence="1">The sequence shown here is derived from an EMBL/GenBank/DDBJ whole genome shotgun (WGS) entry which is preliminary data.</text>
</comment>
<dbReference type="RefSeq" id="XP_007765492.1">
    <property type="nucleotide sequence ID" value="XM_007767302.1"/>
</dbReference>
<organism evidence="1 2">
    <name type="scientific">Coniophora puteana (strain RWD-64-598)</name>
    <name type="common">Brown rot fungus</name>
    <dbReference type="NCBI Taxonomy" id="741705"/>
    <lineage>
        <taxon>Eukaryota</taxon>
        <taxon>Fungi</taxon>
        <taxon>Dikarya</taxon>
        <taxon>Basidiomycota</taxon>
        <taxon>Agaricomycotina</taxon>
        <taxon>Agaricomycetes</taxon>
        <taxon>Agaricomycetidae</taxon>
        <taxon>Boletales</taxon>
        <taxon>Coniophorineae</taxon>
        <taxon>Coniophoraceae</taxon>
        <taxon>Coniophora</taxon>
    </lineage>
</organism>
<dbReference type="GeneID" id="19210103"/>
<dbReference type="KEGG" id="cput:CONPUDRAFT_80577"/>
<dbReference type="EMBL" id="JH711575">
    <property type="protein sequence ID" value="EIW84098.1"/>
    <property type="molecule type" value="Genomic_DNA"/>
</dbReference>
<gene>
    <name evidence="1" type="ORF">CONPUDRAFT_80577</name>
</gene>
<sequence length="57" mass="6375">MGKTMRSANRRDLGISLIELSKNQCARSKSVNGGNPVIKIEGEDHVDFQIRLHEDPI</sequence>
<dbReference type="Proteomes" id="UP000053558">
    <property type="component" value="Unassembled WGS sequence"/>
</dbReference>
<evidence type="ECO:0000313" key="1">
    <source>
        <dbReference type="EMBL" id="EIW84098.1"/>
    </source>
</evidence>
<name>A0A5M3MY79_CONPW</name>
<accession>A0A5M3MY79</accession>
<protein>
    <submittedName>
        <fullName evidence="1">Uncharacterized protein</fullName>
    </submittedName>
</protein>
<keyword evidence="2" id="KW-1185">Reference proteome</keyword>
<proteinExistence type="predicted"/>
<reference evidence="2" key="1">
    <citation type="journal article" date="2012" name="Science">
        <title>The Paleozoic origin of enzymatic lignin decomposition reconstructed from 31 fungal genomes.</title>
        <authorList>
            <person name="Floudas D."/>
            <person name="Binder M."/>
            <person name="Riley R."/>
            <person name="Barry K."/>
            <person name="Blanchette R.A."/>
            <person name="Henrissat B."/>
            <person name="Martinez A.T."/>
            <person name="Otillar R."/>
            <person name="Spatafora J.W."/>
            <person name="Yadav J.S."/>
            <person name="Aerts A."/>
            <person name="Benoit I."/>
            <person name="Boyd A."/>
            <person name="Carlson A."/>
            <person name="Copeland A."/>
            <person name="Coutinho P.M."/>
            <person name="de Vries R.P."/>
            <person name="Ferreira P."/>
            <person name="Findley K."/>
            <person name="Foster B."/>
            <person name="Gaskell J."/>
            <person name="Glotzer D."/>
            <person name="Gorecki P."/>
            <person name="Heitman J."/>
            <person name="Hesse C."/>
            <person name="Hori C."/>
            <person name="Igarashi K."/>
            <person name="Jurgens J.A."/>
            <person name="Kallen N."/>
            <person name="Kersten P."/>
            <person name="Kohler A."/>
            <person name="Kuees U."/>
            <person name="Kumar T.K.A."/>
            <person name="Kuo A."/>
            <person name="LaButti K."/>
            <person name="Larrondo L.F."/>
            <person name="Lindquist E."/>
            <person name="Ling A."/>
            <person name="Lombard V."/>
            <person name="Lucas S."/>
            <person name="Lundell T."/>
            <person name="Martin R."/>
            <person name="McLaughlin D.J."/>
            <person name="Morgenstern I."/>
            <person name="Morin E."/>
            <person name="Murat C."/>
            <person name="Nagy L.G."/>
            <person name="Nolan M."/>
            <person name="Ohm R.A."/>
            <person name="Patyshakuliyeva A."/>
            <person name="Rokas A."/>
            <person name="Ruiz-Duenas F.J."/>
            <person name="Sabat G."/>
            <person name="Salamov A."/>
            <person name="Samejima M."/>
            <person name="Schmutz J."/>
            <person name="Slot J.C."/>
            <person name="St John F."/>
            <person name="Stenlid J."/>
            <person name="Sun H."/>
            <person name="Sun S."/>
            <person name="Syed K."/>
            <person name="Tsang A."/>
            <person name="Wiebenga A."/>
            <person name="Young D."/>
            <person name="Pisabarro A."/>
            <person name="Eastwood D.C."/>
            <person name="Martin F."/>
            <person name="Cullen D."/>
            <person name="Grigoriev I.V."/>
            <person name="Hibbett D.S."/>
        </authorList>
    </citation>
    <scope>NUCLEOTIDE SEQUENCE [LARGE SCALE GENOMIC DNA]</scope>
    <source>
        <strain evidence="2">RWD-64-598 SS2</strain>
    </source>
</reference>